<evidence type="ECO:0000259" key="13">
    <source>
        <dbReference type="PROSITE" id="PS50255"/>
    </source>
</evidence>
<keyword evidence="9 12" id="KW-0408">Iron</keyword>
<sequence>MTVAEPTIVDAQKATSITLEQCRQHTTEQDCWLVVHGKVYDITTFLDEHPGGFDIILANTGKDATEDYEEIGHSNAATEMLTKYYIGEYAGGDTSDLKKAASALKTRAVSQPPNPALKLFQIALPALVVLLALLYIQFAR</sequence>
<dbReference type="FunFam" id="3.10.120.10:FF:000002">
    <property type="entry name" value="Cytochrome b5 type B"/>
    <property type="match status" value="1"/>
</dbReference>
<evidence type="ECO:0000256" key="11">
    <source>
        <dbReference type="ARBA" id="ARBA00038168"/>
    </source>
</evidence>
<evidence type="ECO:0000256" key="2">
    <source>
        <dbReference type="ARBA" id="ARBA00022448"/>
    </source>
</evidence>
<dbReference type="Proteomes" id="UP001489004">
    <property type="component" value="Unassembled WGS sequence"/>
</dbReference>
<dbReference type="PROSITE" id="PS50255">
    <property type="entry name" value="CYTOCHROME_B5_2"/>
    <property type="match status" value="1"/>
</dbReference>
<dbReference type="GO" id="GO:0005789">
    <property type="term" value="C:endoplasmic reticulum membrane"/>
    <property type="evidence" value="ECO:0007669"/>
    <property type="project" value="UniProtKB-SubCell"/>
</dbReference>
<keyword evidence="8 12" id="KW-1133">Transmembrane helix</keyword>
<keyword evidence="5 12" id="KW-0479">Metal-binding</keyword>
<evidence type="ECO:0000256" key="9">
    <source>
        <dbReference type="ARBA" id="ARBA00023004"/>
    </source>
</evidence>
<dbReference type="PANTHER" id="PTHR19359">
    <property type="entry name" value="CYTOCHROME B5"/>
    <property type="match status" value="1"/>
</dbReference>
<evidence type="ECO:0000256" key="1">
    <source>
        <dbReference type="ARBA" id="ARBA00004131"/>
    </source>
</evidence>
<dbReference type="InterPro" id="IPR050668">
    <property type="entry name" value="Cytochrome_b5"/>
</dbReference>
<dbReference type="PROSITE" id="PS00191">
    <property type="entry name" value="CYTOCHROME_B5_1"/>
    <property type="match status" value="1"/>
</dbReference>
<dbReference type="Gene3D" id="3.10.120.10">
    <property type="entry name" value="Cytochrome b5-like heme/steroid binding domain"/>
    <property type="match status" value="1"/>
</dbReference>
<evidence type="ECO:0000256" key="5">
    <source>
        <dbReference type="ARBA" id="ARBA00022723"/>
    </source>
</evidence>
<evidence type="ECO:0000256" key="8">
    <source>
        <dbReference type="ARBA" id="ARBA00022989"/>
    </source>
</evidence>
<name>A0AAW1PA21_9CHLO</name>
<dbReference type="Pfam" id="PF00173">
    <property type="entry name" value="Cyt-b5"/>
    <property type="match status" value="1"/>
</dbReference>
<evidence type="ECO:0000313" key="14">
    <source>
        <dbReference type="EMBL" id="KAK9806800.1"/>
    </source>
</evidence>
<keyword evidence="3 12" id="KW-0349">Heme</keyword>
<reference evidence="14 15" key="1">
    <citation type="journal article" date="2024" name="Nat. Commun.">
        <title>Phylogenomics reveals the evolutionary origins of lichenization in chlorophyte algae.</title>
        <authorList>
            <person name="Puginier C."/>
            <person name="Libourel C."/>
            <person name="Otte J."/>
            <person name="Skaloud P."/>
            <person name="Haon M."/>
            <person name="Grisel S."/>
            <person name="Petersen M."/>
            <person name="Berrin J.G."/>
            <person name="Delaux P.M."/>
            <person name="Dal Grande F."/>
            <person name="Keller J."/>
        </authorList>
    </citation>
    <scope>NUCLEOTIDE SEQUENCE [LARGE SCALE GENOMIC DNA]</scope>
    <source>
        <strain evidence="14 15">SAG 2043</strain>
    </source>
</reference>
<evidence type="ECO:0000313" key="15">
    <source>
        <dbReference type="Proteomes" id="UP001489004"/>
    </source>
</evidence>
<evidence type="ECO:0000256" key="10">
    <source>
        <dbReference type="ARBA" id="ARBA00023136"/>
    </source>
</evidence>
<comment type="similarity">
    <text evidence="11 12">Belongs to the cytochrome b5 family.</text>
</comment>
<comment type="caution">
    <text evidence="14">The sequence shown here is derived from an EMBL/GenBank/DDBJ whole genome shotgun (WGS) entry which is preliminary data.</text>
</comment>
<dbReference type="InterPro" id="IPR036400">
    <property type="entry name" value="Cyt_B5-like_heme/steroid_sf"/>
</dbReference>
<dbReference type="GO" id="GO:0020037">
    <property type="term" value="F:heme binding"/>
    <property type="evidence" value="ECO:0007669"/>
    <property type="project" value="UniProtKB-UniRule"/>
</dbReference>
<keyword evidence="7" id="KW-0249">Electron transport</keyword>
<dbReference type="SUPFAM" id="SSF55856">
    <property type="entry name" value="Cytochrome b5-like heme/steroid binding domain"/>
    <property type="match status" value="1"/>
</dbReference>
<dbReference type="PANTHER" id="PTHR19359:SF129">
    <property type="entry name" value="CYTOCHROME B5 ISOFORM B"/>
    <property type="match status" value="1"/>
</dbReference>
<dbReference type="InterPro" id="IPR018506">
    <property type="entry name" value="Cyt_B5_heme-BS"/>
</dbReference>
<protein>
    <recommendedName>
        <fullName evidence="13">Cytochrome b5 heme-binding domain-containing protein</fullName>
    </recommendedName>
</protein>
<keyword evidence="4 12" id="KW-0812">Transmembrane</keyword>
<dbReference type="AlphaFoldDB" id="A0AAW1PA21"/>
<evidence type="ECO:0000256" key="6">
    <source>
        <dbReference type="ARBA" id="ARBA00022824"/>
    </source>
</evidence>
<comment type="subcellular location">
    <subcellularLocation>
        <location evidence="1">Endoplasmic reticulum membrane</location>
        <topology evidence="1">Single-pass membrane protein</topology>
        <orientation evidence="1">Cytoplasmic side</orientation>
    </subcellularLocation>
</comment>
<evidence type="ECO:0000256" key="3">
    <source>
        <dbReference type="ARBA" id="ARBA00022617"/>
    </source>
</evidence>
<evidence type="ECO:0000256" key="12">
    <source>
        <dbReference type="RuleBase" id="RU362121"/>
    </source>
</evidence>
<keyword evidence="15" id="KW-1185">Reference proteome</keyword>
<evidence type="ECO:0000256" key="4">
    <source>
        <dbReference type="ARBA" id="ARBA00022692"/>
    </source>
</evidence>
<feature type="transmembrane region" description="Helical" evidence="12">
    <location>
        <begin position="119"/>
        <end position="138"/>
    </location>
</feature>
<evidence type="ECO:0000256" key="7">
    <source>
        <dbReference type="ARBA" id="ARBA00022982"/>
    </source>
</evidence>
<dbReference type="PRINTS" id="PR00363">
    <property type="entry name" value="CYTOCHROMEB5"/>
</dbReference>
<gene>
    <name evidence="14" type="ORF">WJX72_003117</name>
</gene>
<dbReference type="SMART" id="SM01117">
    <property type="entry name" value="Cyt-b5"/>
    <property type="match status" value="1"/>
</dbReference>
<dbReference type="EMBL" id="JALJOR010000013">
    <property type="protein sequence ID" value="KAK9806800.1"/>
    <property type="molecule type" value="Genomic_DNA"/>
</dbReference>
<dbReference type="InterPro" id="IPR001199">
    <property type="entry name" value="Cyt_B5-like_heme/steroid-bd"/>
</dbReference>
<feature type="domain" description="Cytochrome b5 heme-binding" evidence="13">
    <location>
        <begin position="14"/>
        <end position="90"/>
    </location>
</feature>
<keyword evidence="6" id="KW-0256">Endoplasmic reticulum</keyword>
<accession>A0AAW1PA21</accession>
<keyword evidence="2" id="KW-0813">Transport</keyword>
<dbReference type="GO" id="GO:0046872">
    <property type="term" value="F:metal ion binding"/>
    <property type="evidence" value="ECO:0007669"/>
    <property type="project" value="UniProtKB-UniRule"/>
</dbReference>
<organism evidence="14 15">
    <name type="scientific">[Myrmecia] bisecta</name>
    <dbReference type="NCBI Taxonomy" id="41462"/>
    <lineage>
        <taxon>Eukaryota</taxon>
        <taxon>Viridiplantae</taxon>
        <taxon>Chlorophyta</taxon>
        <taxon>core chlorophytes</taxon>
        <taxon>Trebouxiophyceae</taxon>
        <taxon>Trebouxiales</taxon>
        <taxon>Trebouxiaceae</taxon>
        <taxon>Myrmecia</taxon>
    </lineage>
</organism>
<proteinExistence type="inferred from homology"/>
<keyword evidence="10 12" id="KW-0472">Membrane</keyword>